<evidence type="ECO:0000313" key="2">
    <source>
        <dbReference type="Proteomes" id="UP000478052"/>
    </source>
</evidence>
<dbReference type="Proteomes" id="UP000478052">
    <property type="component" value="Unassembled WGS sequence"/>
</dbReference>
<protein>
    <submittedName>
        <fullName evidence="1">DUF4806 domain-containing protein</fullName>
    </submittedName>
</protein>
<feature type="non-terminal residue" evidence="1">
    <location>
        <position position="1"/>
    </location>
</feature>
<keyword evidence="2" id="KW-1185">Reference proteome</keyword>
<organism evidence="1 2">
    <name type="scientific">Aphis craccivora</name>
    <name type="common">Cowpea aphid</name>
    <dbReference type="NCBI Taxonomy" id="307492"/>
    <lineage>
        <taxon>Eukaryota</taxon>
        <taxon>Metazoa</taxon>
        <taxon>Ecdysozoa</taxon>
        <taxon>Arthropoda</taxon>
        <taxon>Hexapoda</taxon>
        <taxon>Insecta</taxon>
        <taxon>Pterygota</taxon>
        <taxon>Neoptera</taxon>
        <taxon>Paraneoptera</taxon>
        <taxon>Hemiptera</taxon>
        <taxon>Sternorrhyncha</taxon>
        <taxon>Aphidomorpha</taxon>
        <taxon>Aphidoidea</taxon>
        <taxon>Aphididae</taxon>
        <taxon>Aphidini</taxon>
        <taxon>Aphis</taxon>
        <taxon>Aphis</taxon>
    </lineage>
</organism>
<proteinExistence type="predicted"/>
<reference evidence="1 2" key="1">
    <citation type="submission" date="2019-08" db="EMBL/GenBank/DDBJ databases">
        <title>Whole genome of Aphis craccivora.</title>
        <authorList>
            <person name="Voronova N.V."/>
            <person name="Shulinski R.S."/>
            <person name="Bandarenka Y.V."/>
            <person name="Zhorov D.G."/>
            <person name="Warner D."/>
        </authorList>
    </citation>
    <scope>NUCLEOTIDE SEQUENCE [LARGE SCALE GENOMIC DNA]</scope>
    <source>
        <strain evidence="1">180601</strain>
        <tissue evidence="1">Whole Body</tissue>
    </source>
</reference>
<name>A0A6G0VW34_APHCR</name>
<dbReference type="EMBL" id="VUJU01011212">
    <property type="protein sequence ID" value="KAF0711585.1"/>
    <property type="molecule type" value="Genomic_DNA"/>
</dbReference>
<accession>A0A6G0VW34</accession>
<evidence type="ECO:0000313" key="1">
    <source>
        <dbReference type="EMBL" id="KAF0711585.1"/>
    </source>
</evidence>
<sequence length="307" mass="34050">TKCQKLGSISSRHFRRIVKSAKEKCIASKTSLLRTSLIASVVNINSIDTTETILPSINAAVPYCDYNNSVENINNHIENASHHLPDIPNLIVSNLLLPHLDETLIDNNNSICNKLRNWILHFKISHNAANSLLTILHSVGMTVPKDVRTLMHTPKTKEIINVLNGTYIHLGLKNMLLPLLEINNFNKHINDNIINIGINIDGLPIAKSSKSQLWPILVSILNFKGLTNNVLPIEVLRNGLIVNGTLISVNISNIVCDAPAKSFLLNVKNFNAYFGCTSCIEEGDYIENRVALIGTNAPLRTNETFRN</sequence>
<gene>
    <name evidence="1" type="ORF">FWK35_00031845</name>
</gene>
<dbReference type="PANTHER" id="PTHR33053">
    <property type="entry name" value="PROTEIN, PUTATIVE-RELATED"/>
    <property type="match status" value="1"/>
</dbReference>
<dbReference type="AlphaFoldDB" id="A0A6G0VW34"/>
<comment type="caution">
    <text evidence="1">The sequence shown here is derived from an EMBL/GenBank/DDBJ whole genome shotgun (WGS) entry which is preliminary data.</text>
</comment>
<dbReference type="PANTHER" id="PTHR33053:SF24">
    <property type="entry name" value="TRANSPOSASE DOMAIN-CONTAINING PROTEIN"/>
    <property type="match status" value="1"/>
</dbReference>
<dbReference type="OrthoDB" id="8191915at2759"/>